<protein>
    <submittedName>
        <fullName evidence="1">Uncharacterized protein</fullName>
    </submittedName>
</protein>
<reference evidence="1" key="1">
    <citation type="submission" date="2021-01" db="EMBL/GenBank/DDBJ databases">
        <authorList>
            <consortium name="Genoscope - CEA"/>
            <person name="William W."/>
        </authorList>
    </citation>
    <scope>NUCLEOTIDE SEQUENCE</scope>
</reference>
<evidence type="ECO:0000313" key="2">
    <source>
        <dbReference type="Proteomes" id="UP000683925"/>
    </source>
</evidence>
<gene>
    <name evidence="1" type="ORF">POCTA_138.1.T1290084</name>
</gene>
<evidence type="ECO:0000313" key="1">
    <source>
        <dbReference type="EMBL" id="CAD8203174.1"/>
    </source>
</evidence>
<accession>A0A8S1XS03</accession>
<proteinExistence type="predicted"/>
<dbReference type="Proteomes" id="UP000683925">
    <property type="component" value="Unassembled WGS sequence"/>
</dbReference>
<dbReference type="AlphaFoldDB" id="A0A8S1XS03"/>
<name>A0A8S1XS03_PAROT</name>
<keyword evidence="2" id="KW-1185">Reference proteome</keyword>
<organism evidence="1 2">
    <name type="scientific">Paramecium octaurelia</name>
    <dbReference type="NCBI Taxonomy" id="43137"/>
    <lineage>
        <taxon>Eukaryota</taxon>
        <taxon>Sar</taxon>
        <taxon>Alveolata</taxon>
        <taxon>Ciliophora</taxon>
        <taxon>Intramacronucleata</taxon>
        <taxon>Oligohymenophorea</taxon>
        <taxon>Peniculida</taxon>
        <taxon>Parameciidae</taxon>
        <taxon>Paramecium</taxon>
    </lineage>
</organism>
<dbReference type="EMBL" id="CAJJDP010000129">
    <property type="protein sequence ID" value="CAD8203174.1"/>
    <property type="molecule type" value="Genomic_DNA"/>
</dbReference>
<sequence>MRLLNIQKQIEENINLQISTNQIKLKKPKNYLIANFQYSRQQIHKQPKWRVIYKWINIQSIEKELKNEIQALIVYKSELEASDENYNATSILMIFIIKSIRQKLQHLI</sequence>
<comment type="caution">
    <text evidence="1">The sequence shown here is derived from an EMBL/GenBank/DDBJ whole genome shotgun (WGS) entry which is preliminary data.</text>
</comment>